<keyword evidence="11" id="KW-1185">Reference proteome</keyword>
<dbReference type="AlphaFoldDB" id="A0A2R5F8S6"/>
<evidence type="ECO:0000256" key="9">
    <source>
        <dbReference type="RuleBase" id="RU362097"/>
    </source>
</evidence>
<organism evidence="10 11">
    <name type="scientific">Novimethylophilus kurashikiensis</name>
    <dbReference type="NCBI Taxonomy" id="1825523"/>
    <lineage>
        <taxon>Bacteria</taxon>
        <taxon>Pseudomonadati</taxon>
        <taxon>Pseudomonadota</taxon>
        <taxon>Betaproteobacteria</taxon>
        <taxon>Nitrosomonadales</taxon>
        <taxon>Methylophilaceae</taxon>
        <taxon>Novimethylophilus</taxon>
    </lineage>
</organism>
<dbReference type="Proteomes" id="UP000245081">
    <property type="component" value="Unassembled WGS sequence"/>
</dbReference>
<keyword evidence="8 9" id="KW-0449">Lipoprotein</keyword>
<evidence type="ECO:0000256" key="4">
    <source>
        <dbReference type="ARBA" id="ARBA00022692"/>
    </source>
</evidence>
<dbReference type="PANTHER" id="PTHR30203:SF20">
    <property type="entry name" value="MULTIDRUG RESISTANCE OUTER MEMBRANE PROTEIN MDTP-RELATED"/>
    <property type="match status" value="1"/>
</dbReference>
<evidence type="ECO:0000256" key="1">
    <source>
        <dbReference type="ARBA" id="ARBA00004370"/>
    </source>
</evidence>
<dbReference type="RefSeq" id="WP_109014533.1">
    <property type="nucleotide sequence ID" value="NZ_BDOQ01000003.1"/>
</dbReference>
<dbReference type="NCBIfam" id="TIGR01845">
    <property type="entry name" value="outer_NodT"/>
    <property type="match status" value="1"/>
</dbReference>
<evidence type="ECO:0000256" key="6">
    <source>
        <dbReference type="ARBA" id="ARBA00023136"/>
    </source>
</evidence>
<dbReference type="InterPro" id="IPR010131">
    <property type="entry name" value="MdtP/NodT-like"/>
</dbReference>
<evidence type="ECO:0000313" key="10">
    <source>
        <dbReference type="EMBL" id="GBG13313.1"/>
    </source>
</evidence>
<evidence type="ECO:0000256" key="2">
    <source>
        <dbReference type="ARBA" id="ARBA00007613"/>
    </source>
</evidence>
<dbReference type="GO" id="GO:0015562">
    <property type="term" value="F:efflux transmembrane transporter activity"/>
    <property type="evidence" value="ECO:0007669"/>
    <property type="project" value="InterPro"/>
</dbReference>
<dbReference type="SUPFAM" id="SSF56954">
    <property type="entry name" value="Outer membrane efflux proteins (OEP)"/>
    <property type="match status" value="1"/>
</dbReference>
<dbReference type="Gene3D" id="1.20.1600.10">
    <property type="entry name" value="Outer membrane efflux proteins (OEP)"/>
    <property type="match status" value="1"/>
</dbReference>
<keyword evidence="3 9" id="KW-1134">Transmembrane beta strand</keyword>
<evidence type="ECO:0000256" key="7">
    <source>
        <dbReference type="ARBA" id="ARBA00023139"/>
    </source>
</evidence>
<keyword evidence="7 9" id="KW-0564">Palmitate</keyword>
<dbReference type="Gene3D" id="2.20.200.10">
    <property type="entry name" value="Outer membrane efflux proteins (OEP)"/>
    <property type="match status" value="1"/>
</dbReference>
<dbReference type="Pfam" id="PF02321">
    <property type="entry name" value="OEP"/>
    <property type="match status" value="2"/>
</dbReference>
<comment type="subcellular location">
    <subcellularLocation>
        <location evidence="9">Cell membrane</location>
        <topology evidence="9">Lipid-anchor</topology>
    </subcellularLocation>
    <subcellularLocation>
        <location evidence="1">Membrane</location>
    </subcellularLocation>
</comment>
<comment type="similarity">
    <text evidence="2 9">Belongs to the outer membrane factor (OMF) (TC 1.B.17) family.</text>
</comment>
<dbReference type="OrthoDB" id="9770517at2"/>
<evidence type="ECO:0000256" key="5">
    <source>
        <dbReference type="ARBA" id="ARBA00022729"/>
    </source>
</evidence>
<evidence type="ECO:0000256" key="8">
    <source>
        <dbReference type="ARBA" id="ARBA00023288"/>
    </source>
</evidence>
<sequence>MSAALNQQPSSCNPLSALVCGAALALAGCMSVPDIHPKAQSREPNKLEAGKAISSAQTIEWPHEDWWTAYRDPQLDALMTTALKDSPTLHMAEARVELAKSYAAAMHAETLPNISGDASISRERFTALQFIPPPWAGNVDWNNRTAISMAYDLDLWGRQEHVWKGSVNETQATAAEAQQVKLEIVTAIVRSYVRLSMEYALRDIAEERLAEVEKRVSIAKRGLKAGLGTGMQVSEAETAVPMARAHIESIDAHIALTKNQLAALAGQGPGAGEKLLRPSIKLEAAIGLPDTLPANLVGRRPDILAHRWHVEAAGENIESAKAAFYPNINLLAFIGFQALGFGQLISNAAAIGGVGPAISLPLFDGGRRKSQLTGRTAAYDMAVEQYNAVVVQALQDVSDQLVILQSNEKQRAEVRQSVALAEKAHHLAEQSYRAGLDNFQHVLDTESTVLRQQEVMVQLEAERQEAHAGLMRALGGGVTDHLAQVEAKQEAKR</sequence>
<evidence type="ECO:0000313" key="11">
    <source>
        <dbReference type="Proteomes" id="UP000245081"/>
    </source>
</evidence>
<dbReference type="PANTHER" id="PTHR30203">
    <property type="entry name" value="OUTER MEMBRANE CATION EFFLUX PROTEIN"/>
    <property type="match status" value="1"/>
</dbReference>
<dbReference type="InterPro" id="IPR003423">
    <property type="entry name" value="OMP_efflux"/>
</dbReference>
<keyword evidence="5" id="KW-0732">Signal</keyword>
<keyword evidence="4 9" id="KW-0812">Transmembrane</keyword>
<dbReference type="EMBL" id="BDOQ01000003">
    <property type="protein sequence ID" value="GBG13313.1"/>
    <property type="molecule type" value="Genomic_DNA"/>
</dbReference>
<keyword evidence="6 9" id="KW-0472">Membrane</keyword>
<reference evidence="10 11" key="1">
    <citation type="journal article" date="2018" name="Environ. Microbiol.">
        <title>Isolation and genomic characterization of Novimethylophilus kurashikiensis gen. nov. sp. nov., a new lanthanide-dependent methylotrophic species of Methylophilaceae.</title>
        <authorList>
            <person name="Lv H."/>
            <person name="Sahin N."/>
            <person name="Tani A."/>
        </authorList>
    </citation>
    <scope>NUCLEOTIDE SEQUENCE [LARGE SCALE GENOMIC DNA]</scope>
    <source>
        <strain evidence="10 11">La2-4</strain>
    </source>
</reference>
<name>A0A2R5F8S6_9PROT</name>
<protein>
    <submittedName>
        <fullName evidence="10">RND transporter</fullName>
    </submittedName>
</protein>
<dbReference type="GO" id="GO:0005886">
    <property type="term" value="C:plasma membrane"/>
    <property type="evidence" value="ECO:0007669"/>
    <property type="project" value="UniProtKB-SubCell"/>
</dbReference>
<evidence type="ECO:0000256" key="3">
    <source>
        <dbReference type="ARBA" id="ARBA00022452"/>
    </source>
</evidence>
<comment type="caution">
    <text evidence="10">The sequence shown here is derived from an EMBL/GenBank/DDBJ whole genome shotgun (WGS) entry which is preliminary data.</text>
</comment>
<gene>
    <name evidence="10" type="ORF">NMK_0859</name>
</gene>
<proteinExistence type="inferred from homology"/>
<accession>A0A2R5F8S6</accession>